<accession>A0AA92TH26</accession>
<reference evidence="2 3" key="1">
    <citation type="submission" date="2018-08" db="EMBL/GenBank/DDBJ databases">
        <title>A genome reference for cultivated species of the human gut microbiota.</title>
        <authorList>
            <person name="Zou Y."/>
            <person name="Xue W."/>
            <person name="Luo G."/>
        </authorList>
    </citation>
    <scope>NUCLEOTIDE SEQUENCE [LARGE SCALE GENOMIC DNA]</scope>
    <source>
        <strain evidence="2 3">OM06-11</strain>
    </source>
</reference>
<dbReference type="RefSeq" id="WP_117727443.1">
    <property type="nucleotide sequence ID" value="NZ_QRSU01000005.1"/>
</dbReference>
<keyword evidence="1" id="KW-0732">Signal</keyword>
<evidence type="ECO:0000313" key="3">
    <source>
        <dbReference type="Proteomes" id="UP000261245"/>
    </source>
</evidence>
<comment type="caution">
    <text evidence="2">The sequence shown here is derived from an EMBL/GenBank/DDBJ whole genome shotgun (WGS) entry which is preliminary data.</text>
</comment>
<gene>
    <name evidence="2" type="ORF">DXB80_04070</name>
</gene>
<dbReference type="AlphaFoldDB" id="A0AA92TH26"/>
<dbReference type="Proteomes" id="UP000261245">
    <property type="component" value="Unassembled WGS sequence"/>
</dbReference>
<proteinExistence type="predicted"/>
<organism evidence="2 3">
    <name type="scientific">Segatella copri</name>
    <dbReference type="NCBI Taxonomy" id="165179"/>
    <lineage>
        <taxon>Bacteria</taxon>
        <taxon>Pseudomonadati</taxon>
        <taxon>Bacteroidota</taxon>
        <taxon>Bacteroidia</taxon>
        <taxon>Bacteroidales</taxon>
        <taxon>Prevotellaceae</taxon>
        <taxon>Segatella</taxon>
    </lineage>
</organism>
<name>A0AA92TH26_9BACT</name>
<evidence type="ECO:0000256" key="1">
    <source>
        <dbReference type="SAM" id="SignalP"/>
    </source>
</evidence>
<evidence type="ECO:0008006" key="4">
    <source>
        <dbReference type="Google" id="ProtNLM"/>
    </source>
</evidence>
<protein>
    <recommendedName>
        <fullName evidence="4">OmpH family outer membrane protein</fullName>
    </recommendedName>
</protein>
<evidence type="ECO:0000313" key="2">
    <source>
        <dbReference type="EMBL" id="RGN11323.1"/>
    </source>
</evidence>
<feature type="chain" id="PRO_5043279088" description="OmpH family outer membrane protein" evidence="1">
    <location>
        <begin position="21"/>
        <end position="71"/>
    </location>
</feature>
<dbReference type="EMBL" id="QSUC01000006">
    <property type="protein sequence ID" value="RGN11323.1"/>
    <property type="molecule type" value="Genomic_DNA"/>
</dbReference>
<feature type="signal peptide" evidence="1">
    <location>
        <begin position="1"/>
        <end position="20"/>
    </location>
</feature>
<sequence>MKKAIFSLLLMAASVIGASAQGNATALNPQDVDVLYAKNTLAEQFEESHRLENEIMRQLNSINFNDNAKKE</sequence>